<dbReference type="InterPro" id="IPR029058">
    <property type="entry name" value="AB_hydrolase_fold"/>
</dbReference>
<organism evidence="2 3">
    <name type="scientific">Asaia lannensis NBRC 102526</name>
    <dbReference type="NCBI Taxonomy" id="1307926"/>
    <lineage>
        <taxon>Bacteria</taxon>
        <taxon>Pseudomonadati</taxon>
        <taxon>Pseudomonadota</taxon>
        <taxon>Alphaproteobacteria</taxon>
        <taxon>Acetobacterales</taxon>
        <taxon>Acetobacteraceae</taxon>
        <taxon>Asaia</taxon>
    </lineage>
</organism>
<gene>
    <name evidence="2" type="ORF">NF685_06375</name>
</gene>
<dbReference type="InterPro" id="IPR008979">
    <property type="entry name" value="Galactose-bd-like_sf"/>
</dbReference>
<keyword evidence="3" id="KW-1185">Reference proteome</keyword>
<dbReference type="InterPro" id="IPR000421">
    <property type="entry name" value="FA58C"/>
</dbReference>
<feature type="domain" description="F5/8 type C" evidence="1">
    <location>
        <begin position="290"/>
        <end position="395"/>
    </location>
</feature>
<reference evidence="2 3" key="1">
    <citation type="submission" date="2022-06" db="EMBL/GenBank/DDBJ databases">
        <title>Whole-genome of Asaia lannensis strain LMG 27011T.</title>
        <authorList>
            <person name="Sombolestani A."/>
        </authorList>
    </citation>
    <scope>NUCLEOTIDE SEQUENCE [LARGE SCALE GENOMIC DNA]</scope>
    <source>
        <strain evidence="2 3">NBRC 102526</strain>
    </source>
</reference>
<name>A0ABT1CHG4_9PROT</name>
<protein>
    <submittedName>
        <fullName evidence="2">Discoidin domain-containing protein</fullName>
    </submittedName>
</protein>
<dbReference type="EMBL" id="JAMXQU010000003">
    <property type="protein sequence ID" value="MCO6159654.1"/>
    <property type="molecule type" value="Genomic_DNA"/>
</dbReference>
<dbReference type="InterPro" id="IPR051941">
    <property type="entry name" value="BG_Antigen-Binding_Lectin"/>
</dbReference>
<dbReference type="Gene3D" id="2.60.120.260">
    <property type="entry name" value="Galactose-binding domain-like"/>
    <property type="match status" value="2"/>
</dbReference>
<dbReference type="SUPFAM" id="SSF49785">
    <property type="entry name" value="Galactose-binding domain-like"/>
    <property type="match status" value="2"/>
</dbReference>
<proteinExistence type="predicted"/>
<evidence type="ECO:0000313" key="3">
    <source>
        <dbReference type="Proteomes" id="UP001523401"/>
    </source>
</evidence>
<dbReference type="PANTHER" id="PTHR45713">
    <property type="entry name" value="FTP DOMAIN-CONTAINING PROTEIN"/>
    <property type="match status" value="1"/>
</dbReference>
<evidence type="ECO:0000259" key="1">
    <source>
        <dbReference type="Pfam" id="PF00754"/>
    </source>
</evidence>
<accession>A0ABT1CHG4</accession>
<comment type="caution">
    <text evidence="2">The sequence shown here is derived from an EMBL/GenBank/DDBJ whole genome shotgun (WGS) entry which is preliminary data.</text>
</comment>
<dbReference type="Proteomes" id="UP001523401">
    <property type="component" value="Unassembled WGS sequence"/>
</dbReference>
<dbReference type="PANTHER" id="PTHR45713:SF6">
    <property type="entry name" value="F5_8 TYPE C DOMAIN-CONTAINING PROTEIN"/>
    <property type="match status" value="1"/>
</dbReference>
<dbReference type="Pfam" id="PF00754">
    <property type="entry name" value="F5_F8_type_C"/>
    <property type="match status" value="1"/>
</dbReference>
<dbReference type="SUPFAM" id="SSF53474">
    <property type="entry name" value="alpha/beta-Hydrolases"/>
    <property type="match status" value="1"/>
</dbReference>
<sequence>MKSEKAECLIEHVGRYTLSHYKKSADTIVVVFASAGARLAGPIEEFKGSLRKYKVSMLFVLDSEASFFAKPETIAMFEKVAEIAGQYDKIAVMGESMGGSGALIFPRFCHKIDRTLAFSPLYSFGYPFSNFASGPRDGHSPIFWAFDSDDKAAKARSVLIYGARQWQDAAHAGQYLLHGYDVLTLAGAGHLVASYLKKGYDLNYLAKLLDLFLDFSIQFDAGLVRDALAPVLAEYGSDEREWSFESAMKRAHLRVAHVTLPGPPEGAIDLAKGRPTEQSSVCEYSAGKTTAEDSARALLDPPPEFYAFHTDLENRPWWKVSLDNAAEVEEIRIYNRIDTHAERGLRFTIDVREHGRWKSVFRKNDDSIFGGIDGTPFIWRPEQPIRTREIRVRSLLHEDYLHYQKIEVFGRIGSGLPGSEILPSPECIDLALERPTSQSSICKYSIGKTPEEDSANAVSSRIYRPYAFHTDLEKRPWWQVDLGAHALVEEIHVYNRSGDEASRGLCFVFESHENGRWVVIHRKSDGKPFGDLNGEPYVWRPKKRREITKLRIRLSSEDYLHFQKIEVLGVRMPVMVSDEG</sequence>
<evidence type="ECO:0000313" key="2">
    <source>
        <dbReference type="EMBL" id="MCO6159654.1"/>
    </source>
</evidence>
<dbReference type="RefSeq" id="WP_252849009.1">
    <property type="nucleotide sequence ID" value="NZ_BAPW01000023.1"/>
</dbReference>